<accession>A0ABU6WJF4</accession>
<dbReference type="PANTHER" id="PTHR31642:SF175">
    <property type="entry name" value="SPERMIDINE HYDROXYCINNAMOYL TRANSFERASE"/>
    <property type="match status" value="1"/>
</dbReference>
<protein>
    <recommendedName>
        <fullName evidence="4">Spermidine hydroxycinnamoyl transferase</fullName>
    </recommendedName>
</protein>
<dbReference type="Pfam" id="PF02458">
    <property type="entry name" value="Transferase"/>
    <property type="match status" value="1"/>
</dbReference>
<evidence type="ECO:0000256" key="1">
    <source>
        <dbReference type="ARBA" id="ARBA00009861"/>
    </source>
</evidence>
<name>A0ABU6WJF4_9FABA</name>
<comment type="caution">
    <text evidence="2">The sequence shown here is derived from an EMBL/GenBank/DDBJ whole genome shotgun (WGS) entry which is preliminary data.</text>
</comment>
<evidence type="ECO:0000313" key="3">
    <source>
        <dbReference type="Proteomes" id="UP001341840"/>
    </source>
</evidence>
<reference evidence="2 3" key="1">
    <citation type="journal article" date="2023" name="Plants (Basel)">
        <title>Bridging the Gap: Combining Genomics and Transcriptomics Approaches to Understand Stylosanthes scabra, an Orphan Legume from the Brazilian Caatinga.</title>
        <authorList>
            <person name="Ferreira-Neto J.R.C."/>
            <person name="da Silva M.D."/>
            <person name="Binneck E."/>
            <person name="de Melo N.F."/>
            <person name="da Silva R.H."/>
            <person name="de Melo A.L.T.M."/>
            <person name="Pandolfi V."/>
            <person name="Bustamante F.O."/>
            <person name="Brasileiro-Vidal A.C."/>
            <person name="Benko-Iseppon A.M."/>
        </authorList>
    </citation>
    <scope>NUCLEOTIDE SEQUENCE [LARGE SCALE GENOMIC DNA]</scope>
    <source>
        <tissue evidence="2">Leaves</tissue>
    </source>
</reference>
<evidence type="ECO:0008006" key="4">
    <source>
        <dbReference type="Google" id="ProtNLM"/>
    </source>
</evidence>
<comment type="similarity">
    <text evidence="1">Belongs to the plant acyltransferase family.</text>
</comment>
<evidence type="ECO:0000313" key="2">
    <source>
        <dbReference type="EMBL" id="MED6185021.1"/>
    </source>
</evidence>
<dbReference type="InterPro" id="IPR050317">
    <property type="entry name" value="Plant_Fungal_Acyltransferase"/>
</dbReference>
<gene>
    <name evidence="2" type="ORF">PIB30_052993</name>
</gene>
<keyword evidence="3" id="KW-1185">Reference proteome</keyword>
<dbReference type="InterPro" id="IPR023213">
    <property type="entry name" value="CAT-like_dom_sf"/>
</dbReference>
<dbReference type="EMBL" id="JASCZI010181632">
    <property type="protein sequence ID" value="MED6185021.1"/>
    <property type="molecule type" value="Genomic_DNA"/>
</dbReference>
<dbReference type="PANTHER" id="PTHR31642">
    <property type="entry name" value="TRICHOTHECENE 3-O-ACETYLTRANSFERASE"/>
    <property type="match status" value="1"/>
</dbReference>
<sequence>MASIIASYVVTPKEETPKGLFCLSESDQMWRWSHSTTLYVYNDNNNVNVNVNVNELVQRMRDSLSQILVHYYPLCGRLSWTQGGRLKMDCNAKGAILLQAESKKTMAEYGDFSPNDDATKDLIPKIDYSQPIEDIPLLLAQVTKFHGDGNAIAIGTAISHPMSDGVSSIHFINSWAKLTRGDALGPHELPFLDRMVFTASSLPALRRFDHPEFKPPPLVLGRTDNIEEQKKKTRAAMFKLAAEQVQKLKQKANIDDSESKERPYSRFEAIGAHIWRCACMAREHDKNQPTLVKTVVDVRNKVNPPLPKNYFGNALGSTVTSTCCVGDIISEPLSYGAKRIREAVERVSNDEYIRSQLDFVAQQEGMDKIRTQFLEKGEYRANVSFYGNPNIMLGSWTRMPIYEADFGWGKPDYFSPTAVSPFDIGIVAPSPEGDGSVVVLLCFQIQHMQSFIKHFWDI</sequence>
<proteinExistence type="inferred from homology"/>
<dbReference type="Proteomes" id="UP001341840">
    <property type="component" value="Unassembled WGS sequence"/>
</dbReference>
<dbReference type="Gene3D" id="3.30.559.10">
    <property type="entry name" value="Chloramphenicol acetyltransferase-like domain"/>
    <property type="match status" value="2"/>
</dbReference>
<organism evidence="2 3">
    <name type="scientific">Stylosanthes scabra</name>
    <dbReference type="NCBI Taxonomy" id="79078"/>
    <lineage>
        <taxon>Eukaryota</taxon>
        <taxon>Viridiplantae</taxon>
        <taxon>Streptophyta</taxon>
        <taxon>Embryophyta</taxon>
        <taxon>Tracheophyta</taxon>
        <taxon>Spermatophyta</taxon>
        <taxon>Magnoliopsida</taxon>
        <taxon>eudicotyledons</taxon>
        <taxon>Gunneridae</taxon>
        <taxon>Pentapetalae</taxon>
        <taxon>rosids</taxon>
        <taxon>fabids</taxon>
        <taxon>Fabales</taxon>
        <taxon>Fabaceae</taxon>
        <taxon>Papilionoideae</taxon>
        <taxon>50 kb inversion clade</taxon>
        <taxon>dalbergioids sensu lato</taxon>
        <taxon>Dalbergieae</taxon>
        <taxon>Pterocarpus clade</taxon>
        <taxon>Stylosanthes</taxon>
    </lineage>
</organism>